<dbReference type="Pfam" id="PF00790">
    <property type="entry name" value="VHS"/>
    <property type="match status" value="1"/>
</dbReference>
<dbReference type="SUPFAM" id="SSF48464">
    <property type="entry name" value="ENTH/VHS domain"/>
    <property type="match status" value="1"/>
</dbReference>
<feature type="domain" description="VHS" evidence="2">
    <location>
        <begin position="89"/>
        <end position="221"/>
    </location>
</feature>
<dbReference type="Gene3D" id="1.25.40.90">
    <property type="match status" value="1"/>
</dbReference>
<organism evidence="3 4">
    <name type="scientific">Puccinia graminis f. sp. tritici</name>
    <dbReference type="NCBI Taxonomy" id="56615"/>
    <lineage>
        <taxon>Eukaryota</taxon>
        <taxon>Fungi</taxon>
        <taxon>Dikarya</taxon>
        <taxon>Basidiomycota</taxon>
        <taxon>Pucciniomycotina</taxon>
        <taxon>Pucciniomycetes</taxon>
        <taxon>Pucciniales</taxon>
        <taxon>Pucciniaceae</taxon>
        <taxon>Puccinia</taxon>
    </lineage>
</organism>
<dbReference type="GO" id="GO:0035091">
    <property type="term" value="F:phosphatidylinositol binding"/>
    <property type="evidence" value="ECO:0007669"/>
    <property type="project" value="InterPro"/>
</dbReference>
<feature type="compositionally biased region" description="Low complexity" evidence="1">
    <location>
        <begin position="457"/>
        <end position="475"/>
    </location>
</feature>
<dbReference type="Gene3D" id="1.20.58.160">
    <property type="match status" value="1"/>
</dbReference>
<dbReference type="PROSITE" id="PS50179">
    <property type="entry name" value="VHS"/>
    <property type="match status" value="1"/>
</dbReference>
<evidence type="ECO:0000313" key="4">
    <source>
        <dbReference type="Proteomes" id="UP000324748"/>
    </source>
</evidence>
<keyword evidence="4" id="KW-1185">Reference proteome</keyword>
<dbReference type="PANTHER" id="PTHR47789">
    <property type="entry name" value="LAS SEVENTEEN-BINDING PROTEIN 5"/>
    <property type="match status" value="1"/>
</dbReference>
<dbReference type="GO" id="GO:0030479">
    <property type="term" value="C:actin cortical patch"/>
    <property type="evidence" value="ECO:0007669"/>
    <property type="project" value="TreeGrafter"/>
</dbReference>
<dbReference type="GO" id="GO:0007034">
    <property type="term" value="P:vacuolar transport"/>
    <property type="evidence" value="ECO:0007669"/>
    <property type="project" value="UniProtKB-ARBA"/>
</dbReference>
<feature type="compositionally biased region" description="Low complexity" evidence="1">
    <location>
        <begin position="510"/>
        <end position="521"/>
    </location>
</feature>
<dbReference type="InterPro" id="IPR045007">
    <property type="entry name" value="LSB5"/>
</dbReference>
<gene>
    <name evidence="3" type="ORF">PGT21_033336</name>
</gene>
<feature type="region of interest" description="Disordered" evidence="1">
    <location>
        <begin position="1"/>
        <end position="31"/>
    </location>
</feature>
<feature type="compositionally biased region" description="Pro residues" evidence="1">
    <location>
        <begin position="522"/>
        <end position="535"/>
    </location>
</feature>
<sequence>MRNLISNLNPNKRNTSQQPPSPPSGYNSNSAYPQRMISTQQQQQQQPPNKKHGFLSRLIHLQPSNHQQTLQLIPSSSPPSIVEQTINWACQHEQHIANWPHILELSDRLSKSEPDSRQAIKSLKKNIKLSSNQPIQIRAIRLTVILVLHSSDRFRLLVVKKLLDVLEELYHKSAKSLRKQPVKEIILKALAVLGYEFRHDEDLSAFTNHYNKIKPSDAPLNGIPLDESDGMFAPIPVNPTSVSPGQAHQQQQQQQQQQQPMAVYPPQSTQDGLPAPIPVMRDVREEAEIARCNARLLVEALAFTQPAEMETNEIIQEFHTKCLQSQNQLMDDIPWATEQAEHARVYYEQQAAAAAARGRATQGPDPPRRVSRTNPYTNEGVANGDRGASREEQLLSLLLSANSELVDAFRQYDELERLARAERELVEAKERSRTEVRGSLRPTDLLQTGDGPVAGGSSSSSSHSHSPSLNLSAAPEPRPVSHPPRDPSPPSKGYIVPDHDPSTDDEFYVSSSSAAPSRPSAPKLPPLSSRPPPSNPLDSSHDDSIVTPVEPSAKALGKMRRFSGRSGSLAAPLGLDSDHLQFDHHHITNHRPPSNH</sequence>
<dbReference type="SMART" id="SM00288">
    <property type="entry name" value="VHS"/>
    <property type="match status" value="1"/>
</dbReference>
<dbReference type="GO" id="GO:0007015">
    <property type="term" value="P:actin filament organization"/>
    <property type="evidence" value="ECO:0007669"/>
    <property type="project" value="InterPro"/>
</dbReference>
<dbReference type="CDD" id="cd21383">
    <property type="entry name" value="GAT_GGA_Tom1-like"/>
    <property type="match status" value="1"/>
</dbReference>
<dbReference type="SUPFAM" id="SSF89009">
    <property type="entry name" value="GAT-like domain"/>
    <property type="match status" value="1"/>
</dbReference>
<feature type="region of interest" description="Disordered" evidence="1">
    <location>
        <begin position="427"/>
        <end position="548"/>
    </location>
</feature>
<name>A0A5B0LZ68_PUCGR</name>
<dbReference type="Proteomes" id="UP000324748">
    <property type="component" value="Unassembled WGS sequence"/>
</dbReference>
<evidence type="ECO:0000313" key="3">
    <source>
        <dbReference type="EMBL" id="KAA1069785.1"/>
    </source>
</evidence>
<dbReference type="AlphaFoldDB" id="A0A5B0LZ68"/>
<feature type="region of interest" description="Disordered" evidence="1">
    <location>
        <begin position="355"/>
        <end position="388"/>
    </location>
</feature>
<dbReference type="GO" id="GO:0006897">
    <property type="term" value="P:endocytosis"/>
    <property type="evidence" value="ECO:0007669"/>
    <property type="project" value="InterPro"/>
</dbReference>
<dbReference type="GO" id="GO:0051666">
    <property type="term" value="P:actin cortical patch localization"/>
    <property type="evidence" value="ECO:0007669"/>
    <property type="project" value="TreeGrafter"/>
</dbReference>
<feature type="compositionally biased region" description="Pro residues" evidence="1">
    <location>
        <begin position="476"/>
        <end position="490"/>
    </location>
</feature>
<dbReference type="InterPro" id="IPR008942">
    <property type="entry name" value="ENTH_VHS"/>
</dbReference>
<evidence type="ECO:0000259" key="2">
    <source>
        <dbReference type="PROSITE" id="PS50179"/>
    </source>
</evidence>
<comment type="caution">
    <text evidence="3">The sequence shown here is derived from an EMBL/GenBank/DDBJ whole genome shotgun (WGS) entry which is preliminary data.</text>
</comment>
<dbReference type="EMBL" id="VSWC01000183">
    <property type="protein sequence ID" value="KAA1069785.1"/>
    <property type="molecule type" value="Genomic_DNA"/>
</dbReference>
<dbReference type="GO" id="GO:0043130">
    <property type="term" value="F:ubiquitin binding"/>
    <property type="evidence" value="ECO:0007669"/>
    <property type="project" value="InterPro"/>
</dbReference>
<feature type="compositionally biased region" description="Polar residues" evidence="1">
    <location>
        <begin position="238"/>
        <end position="248"/>
    </location>
</feature>
<protein>
    <recommendedName>
        <fullName evidence="2">VHS domain-containing protein</fullName>
    </recommendedName>
</protein>
<dbReference type="InterPro" id="IPR002014">
    <property type="entry name" value="VHS_dom"/>
</dbReference>
<dbReference type="PANTHER" id="PTHR47789:SF2">
    <property type="entry name" value="VHS DOMAIN-CONTAINING PROTEIN"/>
    <property type="match status" value="1"/>
</dbReference>
<accession>A0A5B0LZ68</accession>
<proteinExistence type="predicted"/>
<feature type="compositionally biased region" description="Basic and acidic residues" evidence="1">
    <location>
        <begin position="427"/>
        <end position="438"/>
    </location>
</feature>
<evidence type="ECO:0000256" key="1">
    <source>
        <dbReference type="SAM" id="MobiDB-lite"/>
    </source>
</evidence>
<feature type="compositionally biased region" description="Polar residues" evidence="1">
    <location>
        <begin position="1"/>
        <end position="15"/>
    </location>
</feature>
<dbReference type="OrthoDB" id="10255964at2759"/>
<reference evidence="3 4" key="1">
    <citation type="submission" date="2019-05" db="EMBL/GenBank/DDBJ databases">
        <title>Emergence of the Ug99 lineage of the wheat stem rust pathogen through somatic hybridization.</title>
        <authorList>
            <person name="Li F."/>
            <person name="Upadhyaya N.M."/>
            <person name="Sperschneider J."/>
            <person name="Matny O."/>
            <person name="Nguyen-Phuc H."/>
            <person name="Mago R."/>
            <person name="Raley C."/>
            <person name="Miller M.E."/>
            <person name="Silverstein K.A.T."/>
            <person name="Henningsen E."/>
            <person name="Hirsch C.D."/>
            <person name="Visser B."/>
            <person name="Pretorius Z.A."/>
            <person name="Steffenson B.J."/>
            <person name="Schwessinger B."/>
            <person name="Dodds P.N."/>
            <person name="Figueroa M."/>
        </authorList>
    </citation>
    <scope>NUCLEOTIDE SEQUENCE [LARGE SCALE GENOMIC DNA]</scope>
    <source>
        <strain evidence="3">21-0</strain>
    </source>
</reference>
<feature type="region of interest" description="Disordered" evidence="1">
    <location>
        <begin position="234"/>
        <end position="271"/>
    </location>
</feature>
<feature type="compositionally biased region" description="Low complexity" evidence="1">
    <location>
        <begin position="249"/>
        <end position="259"/>
    </location>
</feature>
<dbReference type="InterPro" id="IPR038425">
    <property type="entry name" value="GAT_sf"/>
</dbReference>